<evidence type="ECO:0000259" key="18">
    <source>
        <dbReference type="PROSITE" id="PS50853"/>
    </source>
</evidence>
<dbReference type="Gene3D" id="2.120.10.30">
    <property type="entry name" value="TolB, C-terminal domain"/>
    <property type="match status" value="1"/>
</dbReference>
<dbReference type="Proteomes" id="UP000000311">
    <property type="component" value="Unassembled WGS sequence"/>
</dbReference>
<keyword evidence="11" id="KW-1133">Transmembrane helix</keyword>
<dbReference type="SUPFAM" id="SSF49265">
    <property type="entry name" value="Fibronectin type III"/>
    <property type="match status" value="2"/>
</dbReference>
<dbReference type="InterPro" id="IPR001245">
    <property type="entry name" value="Ser-Thr/Tyr_kinase_cat_dom"/>
</dbReference>
<dbReference type="SMART" id="SM00219">
    <property type="entry name" value="TyrKc"/>
    <property type="match status" value="1"/>
</dbReference>
<name>E2A138_CAMFO</name>
<keyword evidence="10" id="KW-0067">ATP-binding</keyword>
<dbReference type="Gene3D" id="2.60.40.10">
    <property type="entry name" value="Immunoglobulins"/>
    <property type="match status" value="1"/>
</dbReference>
<sequence>IKILFFYRWDQPEFTNEIIQGYTLQCFFIENLKEIQICDDKNITTTELEHTVHNLTFNATYYFRVRAHTKIVAGPYTDLISVSTTYENPVPKLLLKTYRGVLIWDVDLNRTNFVSFTDRKSVVYIAYCIQDNRIYWTNEDDLMTFKINENNITKIATLSLTFHINDLCIDWVARNLYLSYSSSDSYILKFDITMWENDIIKFDEIYKISNSHYYLSVSPFMGILYGMSYNWINEEYNMTKYYLDGRSEQIVQINSSFCLSSQNLTYSYAIDNTNNEEPLIYWLCKDRIFVTDINVSMSNTILHNPNAYNTTFRSITIDKTNIYIGAFNNLNQRIVYVFEKKFANLKSVSNSYKYFSEYIEKIYVSDKSLQPYPLMRCLTPDNFENVTATKNSIIINLPEPVVNSGCKKYNLPTTMYTIFVSCLDNNLNKSEKFNVQTFERYYEIQNLTPFTEYKLKFTLSNFYFDQLSINLLDSNVIPIRTNSGKLNAPENITLTPTMAVVYWMPPKKVNCVAVTYEVHWKTVTSVNGTQQKSKQIINVPKRVADGRFFAKINLSLPVEDYLIYVYQGKVKNLEKSGTETSVAIKTIRKDASFHEKKKLLKEALLMNRFRHEHILRLLAVCLDGDSPLLVLELMETGDLLTYLKDCRNLQASDSHALRLQDLFAMCEDVARGCCYLEELCFVHRDLACRNCLLPSRNRKDRVIKIGDFGLARDLYKDDYYRMGGEVLLPVRWMAPESLMINIFTSQSDVWSFGVLMWEITSLGEQPYIGKANEAVINYVRVGGRLPITLNCPSALYQLMLRCWSAADARPNFEYCLKNIIALRKNIKDALLSPVDAI</sequence>
<dbReference type="GO" id="GO:0032006">
    <property type="term" value="P:regulation of TOR signaling"/>
    <property type="evidence" value="ECO:0007669"/>
    <property type="project" value="TreeGrafter"/>
</dbReference>
<dbReference type="PROSITE" id="PS50853">
    <property type="entry name" value="FN3"/>
    <property type="match status" value="1"/>
</dbReference>
<gene>
    <name evidence="19" type="ORF">EAG_07535</name>
</gene>
<dbReference type="GO" id="GO:0012505">
    <property type="term" value="C:endomembrane system"/>
    <property type="evidence" value="ECO:0007669"/>
    <property type="project" value="UniProtKB-SubCell"/>
</dbReference>
<feature type="non-terminal residue" evidence="19">
    <location>
        <position position="1"/>
    </location>
</feature>
<protein>
    <recommendedName>
        <fullName evidence="3">receptor protein-tyrosine kinase</fullName>
        <ecNumber evidence="3">2.7.10.1</ecNumber>
    </recommendedName>
</protein>
<dbReference type="InterPro" id="IPR003961">
    <property type="entry name" value="FN3_dom"/>
</dbReference>
<evidence type="ECO:0000256" key="16">
    <source>
        <dbReference type="ARBA" id="ARBA00051243"/>
    </source>
</evidence>
<dbReference type="Gene3D" id="1.10.510.10">
    <property type="entry name" value="Transferase(Phosphotransferase) domain 1"/>
    <property type="match status" value="1"/>
</dbReference>
<dbReference type="SUPFAM" id="SSF63825">
    <property type="entry name" value="YWTD domain"/>
    <property type="match status" value="1"/>
</dbReference>
<feature type="domain" description="Protein kinase" evidence="17">
    <location>
        <begin position="537"/>
        <end position="831"/>
    </location>
</feature>
<organism evidence="20">
    <name type="scientific">Camponotus floridanus</name>
    <name type="common">Florida carpenter ant</name>
    <dbReference type="NCBI Taxonomy" id="104421"/>
    <lineage>
        <taxon>Eukaryota</taxon>
        <taxon>Metazoa</taxon>
        <taxon>Ecdysozoa</taxon>
        <taxon>Arthropoda</taxon>
        <taxon>Hexapoda</taxon>
        <taxon>Insecta</taxon>
        <taxon>Pterygota</taxon>
        <taxon>Neoptera</taxon>
        <taxon>Endopterygota</taxon>
        <taxon>Hymenoptera</taxon>
        <taxon>Apocrita</taxon>
        <taxon>Aculeata</taxon>
        <taxon>Formicoidea</taxon>
        <taxon>Formicidae</taxon>
        <taxon>Formicinae</taxon>
        <taxon>Camponotus</taxon>
    </lineage>
</organism>
<dbReference type="GO" id="GO:0005886">
    <property type="term" value="C:plasma membrane"/>
    <property type="evidence" value="ECO:0007669"/>
    <property type="project" value="TreeGrafter"/>
</dbReference>
<evidence type="ECO:0000256" key="5">
    <source>
        <dbReference type="ARBA" id="ARBA00022679"/>
    </source>
</evidence>
<dbReference type="EMBL" id="GL435662">
    <property type="protein sequence ID" value="EFN72851.1"/>
    <property type="molecule type" value="Genomic_DNA"/>
</dbReference>
<feature type="domain" description="Fibronectin type-III" evidence="18">
    <location>
        <begin position="1"/>
        <end position="88"/>
    </location>
</feature>
<dbReference type="SUPFAM" id="SSF56112">
    <property type="entry name" value="Protein kinase-like (PK-like)"/>
    <property type="match status" value="1"/>
</dbReference>
<dbReference type="PANTHER" id="PTHR24416">
    <property type="entry name" value="TYROSINE-PROTEIN KINASE RECEPTOR"/>
    <property type="match status" value="1"/>
</dbReference>
<keyword evidence="12" id="KW-0472">Membrane</keyword>
<dbReference type="AlphaFoldDB" id="E2A138"/>
<dbReference type="InterPro" id="IPR020635">
    <property type="entry name" value="Tyr_kinase_cat_dom"/>
</dbReference>
<dbReference type="GO" id="GO:0050793">
    <property type="term" value="P:regulation of developmental process"/>
    <property type="evidence" value="ECO:0007669"/>
    <property type="project" value="UniProtKB-ARBA"/>
</dbReference>
<dbReference type="GO" id="GO:0048468">
    <property type="term" value="P:cell development"/>
    <property type="evidence" value="ECO:0007669"/>
    <property type="project" value="UniProtKB-ARBA"/>
</dbReference>
<dbReference type="InterPro" id="IPR011042">
    <property type="entry name" value="6-blade_b-propeller_TolB-like"/>
</dbReference>
<evidence type="ECO:0000259" key="17">
    <source>
        <dbReference type="PROSITE" id="PS50011"/>
    </source>
</evidence>
<dbReference type="GO" id="GO:0005524">
    <property type="term" value="F:ATP binding"/>
    <property type="evidence" value="ECO:0007669"/>
    <property type="project" value="UniProtKB-KW"/>
</dbReference>
<dbReference type="PANTHER" id="PTHR24416:SF527">
    <property type="entry name" value="PROTO-ONCOGENE TYROSINE-PROTEIN KINASE ROS"/>
    <property type="match status" value="1"/>
</dbReference>
<dbReference type="PRINTS" id="PR00109">
    <property type="entry name" value="TYRKINASE"/>
</dbReference>
<dbReference type="InterPro" id="IPR050122">
    <property type="entry name" value="RTK"/>
</dbReference>
<dbReference type="STRING" id="104421.E2A138"/>
<accession>E2A138</accession>
<keyword evidence="20" id="KW-1185">Reference proteome</keyword>
<dbReference type="PROSITE" id="PS50011">
    <property type="entry name" value="PROTEIN_KINASE_DOM"/>
    <property type="match status" value="1"/>
</dbReference>
<dbReference type="GO" id="GO:0030182">
    <property type="term" value="P:neuron differentiation"/>
    <property type="evidence" value="ECO:0007669"/>
    <property type="project" value="UniProtKB-ARBA"/>
</dbReference>
<keyword evidence="6" id="KW-0812">Transmembrane</keyword>
<dbReference type="GO" id="GO:0007169">
    <property type="term" value="P:cell surface receptor protein tyrosine kinase signaling pathway"/>
    <property type="evidence" value="ECO:0007669"/>
    <property type="project" value="InterPro"/>
</dbReference>
<dbReference type="InParanoid" id="E2A138"/>
<dbReference type="Gene3D" id="3.30.200.20">
    <property type="entry name" value="Phosphorylase Kinase, domain 1"/>
    <property type="match status" value="1"/>
</dbReference>
<dbReference type="Pfam" id="PF07714">
    <property type="entry name" value="PK_Tyr_Ser-Thr"/>
    <property type="match status" value="1"/>
</dbReference>
<evidence type="ECO:0000256" key="11">
    <source>
        <dbReference type="ARBA" id="ARBA00022989"/>
    </source>
</evidence>
<keyword evidence="5" id="KW-0808">Transferase</keyword>
<reference evidence="19 20" key="1">
    <citation type="journal article" date="2010" name="Science">
        <title>Genomic comparison of the ants Camponotus floridanus and Harpegnathos saltator.</title>
        <authorList>
            <person name="Bonasio R."/>
            <person name="Zhang G."/>
            <person name="Ye C."/>
            <person name="Mutti N.S."/>
            <person name="Fang X."/>
            <person name="Qin N."/>
            <person name="Donahue G."/>
            <person name="Yang P."/>
            <person name="Li Q."/>
            <person name="Li C."/>
            <person name="Zhang P."/>
            <person name="Huang Z."/>
            <person name="Berger S.L."/>
            <person name="Reinberg D."/>
            <person name="Wang J."/>
            <person name="Liebig J."/>
        </authorList>
    </citation>
    <scope>NUCLEOTIDE SEQUENCE [LARGE SCALE GENOMIC DNA]</scope>
    <source>
        <strain evidence="20">C129</strain>
    </source>
</reference>
<evidence type="ECO:0000256" key="13">
    <source>
        <dbReference type="ARBA" id="ARBA00023137"/>
    </source>
</evidence>
<dbReference type="InterPro" id="IPR011009">
    <property type="entry name" value="Kinase-like_dom_sf"/>
</dbReference>
<dbReference type="FunFam" id="1.10.510.10:FF:001512">
    <property type="entry name" value="Receptor tyrosine-protein kinase erbB-2"/>
    <property type="match status" value="1"/>
</dbReference>
<dbReference type="PROSITE" id="PS00109">
    <property type="entry name" value="PROTEIN_KINASE_TYR"/>
    <property type="match status" value="1"/>
</dbReference>
<dbReference type="PROSITE" id="PS00239">
    <property type="entry name" value="RECEPTOR_TYR_KIN_II"/>
    <property type="match status" value="1"/>
</dbReference>
<evidence type="ECO:0000256" key="6">
    <source>
        <dbReference type="ARBA" id="ARBA00022692"/>
    </source>
</evidence>
<evidence type="ECO:0000256" key="14">
    <source>
        <dbReference type="ARBA" id="ARBA00023170"/>
    </source>
</evidence>
<comment type="catalytic activity">
    <reaction evidence="16">
        <text>L-tyrosyl-[protein] + ATP = O-phospho-L-tyrosyl-[protein] + ADP + H(+)</text>
        <dbReference type="Rhea" id="RHEA:10596"/>
        <dbReference type="Rhea" id="RHEA-COMP:10136"/>
        <dbReference type="Rhea" id="RHEA-COMP:20101"/>
        <dbReference type="ChEBI" id="CHEBI:15378"/>
        <dbReference type="ChEBI" id="CHEBI:30616"/>
        <dbReference type="ChEBI" id="CHEBI:46858"/>
        <dbReference type="ChEBI" id="CHEBI:61978"/>
        <dbReference type="ChEBI" id="CHEBI:456216"/>
        <dbReference type="EC" id="2.7.10.1"/>
    </reaction>
</comment>
<evidence type="ECO:0000256" key="3">
    <source>
        <dbReference type="ARBA" id="ARBA00011902"/>
    </source>
</evidence>
<keyword evidence="7" id="KW-0677">Repeat</keyword>
<dbReference type="GO" id="GO:0004714">
    <property type="term" value="F:transmembrane receptor protein tyrosine kinase activity"/>
    <property type="evidence" value="ECO:0007669"/>
    <property type="project" value="UniProtKB-EC"/>
</dbReference>
<dbReference type="EC" id="2.7.10.1" evidence="3"/>
<evidence type="ECO:0000256" key="7">
    <source>
        <dbReference type="ARBA" id="ARBA00022737"/>
    </source>
</evidence>
<dbReference type="InterPro" id="IPR013783">
    <property type="entry name" value="Ig-like_fold"/>
</dbReference>
<dbReference type="GO" id="GO:0043235">
    <property type="term" value="C:receptor complex"/>
    <property type="evidence" value="ECO:0007669"/>
    <property type="project" value="TreeGrafter"/>
</dbReference>
<dbReference type="InterPro" id="IPR000719">
    <property type="entry name" value="Prot_kinase_dom"/>
</dbReference>
<evidence type="ECO:0000256" key="1">
    <source>
        <dbReference type="ARBA" id="ARBA00004167"/>
    </source>
</evidence>
<evidence type="ECO:0000256" key="8">
    <source>
        <dbReference type="ARBA" id="ARBA00022741"/>
    </source>
</evidence>
<keyword evidence="4" id="KW-0597">Phosphoprotein</keyword>
<evidence type="ECO:0000256" key="12">
    <source>
        <dbReference type="ARBA" id="ARBA00023136"/>
    </source>
</evidence>
<evidence type="ECO:0000256" key="9">
    <source>
        <dbReference type="ARBA" id="ARBA00022777"/>
    </source>
</evidence>
<evidence type="ECO:0000256" key="10">
    <source>
        <dbReference type="ARBA" id="ARBA00022840"/>
    </source>
</evidence>
<comment type="subcellular location">
    <subcellularLocation>
        <location evidence="2">Endomembrane system</location>
    </subcellularLocation>
    <subcellularLocation>
        <location evidence="1">Membrane</location>
        <topology evidence="1">Single-pass membrane protein</topology>
    </subcellularLocation>
</comment>
<keyword evidence="9 19" id="KW-0418">Kinase</keyword>
<evidence type="ECO:0000256" key="15">
    <source>
        <dbReference type="ARBA" id="ARBA00023180"/>
    </source>
</evidence>
<dbReference type="CDD" id="cd00063">
    <property type="entry name" value="FN3"/>
    <property type="match status" value="1"/>
</dbReference>
<proteinExistence type="predicted"/>
<keyword evidence="15" id="KW-0325">Glycoprotein</keyword>
<dbReference type="InterPro" id="IPR008266">
    <property type="entry name" value="Tyr_kinase_AS"/>
</dbReference>
<keyword evidence="13" id="KW-0829">Tyrosine-protein kinase</keyword>
<evidence type="ECO:0000256" key="2">
    <source>
        <dbReference type="ARBA" id="ARBA00004308"/>
    </source>
</evidence>
<evidence type="ECO:0000313" key="20">
    <source>
        <dbReference type="Proteomes" id="UP000000311"/>
    </source>
</evidence>
<evidence type="ECO:0000313" key="19">
    <source>
        <dbReference type="EMBL" id="EFN72851.1"/>
    </source>
</evidence>
<evidence type="ECO:0000256" key="4">
    <source>
        <dbReference type="ARBA" id="ARBA00022553"/>
    </source>
</evidence>
<keyword evidence="8" id="KW-0547">Nucleotide-binding</keyword>
<keyword evidence="14" id="KW-0675">Receptor</keyword>
<dbReference type="OrthoDB" id="7543966at2759"/>
<dbReference type="GO" id="GO:0051130">
    <property type="term" value="P:positive regulation of cellular component organization"/>
    <property type="evidence" value="ECO:0007669"/>
    <property type="project" value="UniProtKB-ARBA"/>
</dbReference>
<dbReference type="InterPro" id="IPR002011">
    <property type="entry name" value="Tyr_kinase_rcpt_2_CS"/>
</dbReference>
<dbReference type="InterPro" id="IPR036116">
    <property type="entry name" value="FN3_sf"/>
</dbReference>